<dbReference type="PROSITE" id="PS00018">
    <property type="entry name" value="EF_HAND_1"/>
    <property type="match status" value="2"/>
</dbReference>
<feature type="non-terminal residue" evidence="1">
    <location>
        <position position="197"/>
    </location>
</feature>
<sequence>EPGAPVVTIVEDKNNDGYINADELDGDINVSVELPKGAVAGDTLTVTDNAGNEQKVVLTPEQIAAGKVEVTLPAPQDGGKIEVSATVTDVAGNTGPAGTDSATVDTTVYKGLVIEITEDANNDGYINAAELKGNDIDVRVTLPEGAAAGDTLTVSGSGNTDKVITLTPEQVKAGYVDVKFNPTGDNTDFVATASIRD</sequence>
<evidence type="ECO:0000313" key="2">
    <source>
        <dbReference type="Proteomes" id="UP000036027"/>
    </source>
</evidence>
<accession>A0A0J0YP98</accession>
<proteinExistence type="predicted"/>
<name>A0A0J0YP98_9NEIS</name>
<organism evidence="1 2">
    <name type="scientific">Neisseria arctica</name>
    <dbReference type="NCBI Taxonomy" id="1470200"/>
    <lineage>
        <taxon>Bacteria</taxon>
        <taxon>Pseudomonadati</taxon>
        <taxon>Pseudomonadota</taxon>
        <taxon>Betaproteobacteria</taxon>
        <taxon>Neisseriales</taxon>
        <taxon>Neisseriaceae</taxon>
        <taxon>Neisseria</taxon>
    </lineage>
</organism>
<gene>
    <name evidence="1" type="ORF">PL75_10850</name>
</gene>
<dbReference type="Gene3D" id="2.60.40.10">
    <property type="entry name" value="Immunoglobulins"/>
    <property type="match status" value="1"/>
</dbReference>
<feature type="non-terminal residue" evidence="1">
    <location>
        <position position="1"/>
    </location>
</feature>
<keyword evidence="2" id="KW-1185">Reference proteome</keyword>
<dbReference type="InterPro" id="IPR013783">
    <property type="entry name" value="Ig-like_fold"/>
</dbReference>
<protein>
    <submittedName>
        <fullName evidence="1">Uncharacterized protein</fullName>
    </submittedName>
</protein>
<dbReference type="EMBL" id="JTDO01000041">
    <property type="protein sequence ID" value="KLT71957.1"/>
    <property type="molecule type" value="Genomic_DNA"/>
</dbReference>
<dbReference type="RefSeq" id="WP_047761947.1">
    <property type="nucleotide sequence ID" value="NZ_JTDO01000041.1"/>
</dbReference>
<reference evidence="1 2" key="1">
    <citation type="submission" date="2014-11" db="EMBL/GenBank/DDBJ databases">
        <title>Genome of a novel goose pathogen.</title>
        <authorList>
            <person name="Hansen C.M."/>
            <person name="Hueffer K."/>
            <person name="Choi S.C."/>
        </authorList>
    </citation>
    <scope>NUCLEOTIDE SEQUENCE [LARGE SCALE GENOMIC DNA]</scope>
    <source>
        <strain evidence="1 2">KH1503</strain>
    </source>
</reference>
<dbReference type="AlphaFoldDB" id="A0A0J0YP98"/>
<dbReference type="InterPro" id="IPR018247">
    <property type="entry name" value="EF_Hand_1_Ca_BS"/>
</dbReference>
<dbReference type="Proteomes" id="UP000036027">
    <property type="component" value="Unassembled WGS sequence"/>
</dbReference>
<evidence type="ECO:0000313" key="1">
    <source>
        <dbReference type="EMBL" id="KLT71957.1"/>
    </source>
</evidence>
<comment type="caution">
    <text evidence="1">The sequence shown here is derived from an EMBL/GenBank/DDBJ whole genome shotgun (WGS) entry which is preliminary data.</text>
</comment>